<dbReference type="Gene3D" id="2.60.40.10">
    <property type="entry name" value="Immunoglobulins"/>
    <property type="match status" value="1"/>
</dbReference>
<organism evidence="1 2">
    <name type="scientific">Cyclobacterium lianum</name>
    <dbReference type="NCBI Taxonomy" id="388280"/>
    <lineage>
        <taxon>Bacteria</taxon>
        <taxon>Pseudomonadati</taxon>
        <taxon>Bacteroidota</taxon>
        <taxon>Cytophagia</taxon>
        <taxon>Cytophagales</taxon>
        <taxon>Cyclobacteriaceae</taxon>
        <taxon>Cyclobacterium</taxon>
    </lineage>
</organism>
<proteinExistence type="predicted"/>
<evidence type="ECO:0000313" key="1">
    <source>
        <dbReference type="EMBL" id="SHM75602.1"/>
    </source>
</evidence>
<dbReference type="Gene3D" id="2.60.120.200">
    <property type="match status" value="1"/>
</dbReference>
<name>A0A1M7LCH1_9BACT</name>
<dbReference type="Pfam" id="PF13385">
    <property type="entry name" value="Laminin_G_3"/>
    <property type="match status" value="1"/>
</dbReference>
<evidence type="ECO:0000313" key="2">
    <source>
        <dbReference type="Proteomes" id="UP000184513"/>
    </source>
</evidence>
<sequence>MKNELKHKTYSKMRHKWISLIAALALCLSACTEGYIDDIEFVEPGADNEAPEVTVNYPIEGTQIRVTEDVTSIEIDLEVEDDIEIETVIVELDGEEIARFEDFRDYRRFLGTVDYDNLTNGEHQLEVIARDLSGKETSTLVAFEKIEPYQPVYAGEEFYLPFDGDYTELVRIQTPTVSGSPGFADGVSGRAYSGAADAYLAYEAENLQSGEFSAVFWYKLNGTPDRAGLLVMGPPDESNPTAMNNRTAGFRLFRENAGGMQRFKLNVGNGSGENWFDGGAAADIDPGADTWNHIAFTIGTDQCTVYINGEVVSQGSFPGIDWTGCDILSVASGAPRFTGWGHLSTSSELDELRIFSRALSQAEIQDIMMEESN</sequence>
<dbReference type="STRING" id="388280.SAMN04488057_103220"/>
<keyword evidence="2" id="KW-1185">Reference proteome</keyword>
<accession>A0A1M7LCH1</accession>
<dbReference type="AlphaFoldDB" id="A0A1M7LCH1"/>
<protein>
    <submittedName>
        <fullName evidence="1">Concanavalin A-like lectin/glucanases superfamily protein</fullName>
    </submittedName>
</protein>
<dbReference type="GO" id="GO:0030246">
    <property type="term" value="F:carbohydrate binding"/>
    <property type="evidence" value="ECO:0007669"/>
    <property type="project" value="UniProtKB-KW"/>
</dbReference>
<dbReference type="GO" id="GO:0004553">
    <property type="term" value="F:hydrolase activity, hydrolyzing O-glycosyl compounds"/>
    <property type="evidence" value="ECO:0007669"/>
    <property type="project" value="UniProtKB-ARBA"/>
</dbReference>
<reference evidence="1 2" key="1">
    <citation type="submission" date="2016-11" db="EMBL/GenBank/DDBJ databases">
        <authorList>
            <person name="Jaros S."/>
            <person name="Januszkiewicz K."/>
            <person name="Wedrychowicz H."/>
        </authorList>
    </citation>
    <scope>NUCLEOTIDE SEQUENCE [LARGE SCALE GENOMIC DNA]</scope>
    <source>
        <strain evidence="1 2">CGMCC 1.6102</strain>
    </source>
</reference>
<gene>
    <name evidence="1" type="ORF">SAMN04488057_103220</name>
</gene>
<dbReference type="SUPFAM" id="SSF49899">
    <property type="entry name" value="Concanavalin A-like lectins/glucanases"/>
    <property type="match status" value="1"/>
</dbReference>
<dbReference type="InterPro" id="IPR013320">
    <property type="entry name" value="ConA-like_dom_sf"/>
</dbReference>
<dbReference type="GO" id="GO:0005975">
    <property type="term" value="P:carbohydrate metabolic process"/>
    <property type="evidence" value="ECO:0007669"/>
    <property type="project" value="UniProtKB-ARBA"/>
</dbReference>
<dbReference type="InterPro" id="IPR013783">
    <property type="entry name" value="Ig-like_fold"/>
</dbReference>
<dbReference type="Proteomes" id="UP000184513">
    <property type="component" value="Unassembled WGS sequence"/>
</dbReference>
<keyword evidence="1" id="KW-0430">Lectin</keyword>
<dbReference type="EMBL" id="FRCY01000003">
    <property type="protein sequence ID" value="SHM75602.1"/>
    <property type="molecule type" value="Genomic_DNA"/>
</dbReference>